<dbReference type="EC" id="1.14.13.50" evidence="5"/>
<evidence type="ECO:0000313" key="5">
    <source>
        <dbReference type="EMBL" id="KTC78184.1"/>
    </source>
</evidence>
<evidence type="ECO:0000256" key="2">
    <source>
        <dbReference type="ARBA" id="ARBA00022630"/>
    </source>
</evidence>
<comment type="caution">
    <text evidence="5">The sequence shown here is derived from an EMBL/GenBank/DDBJ whole genome shotgun (WGS) entry which is preliminary data.</text>
</comment>
<dbReference type="PRINTS" id="PR00420">
    <property type="entry name" value="RNGMNOXGNASE"/>
</dbReference>
<dbReference type="OrthoDB" id="8672648at2"/>
<dbReference type="STRING" id="29422.Lbru_2476"/>
<evidence type="ECO:0000256" key="1">
    <source>
        <dbReference type="ARBA" id="ARBA00001974"/>
    </source>
</evidence>
<evidence type="ECO:0000256" key="3">
    <source>
        <dbReference type="ARBA" id="ARBA00022827"/>
    </source>
</evidence>
<dbReference type="Gene3D" id="3.50.50.60">
    <property type="entry name" value="FAD/NAD(P)-binding domain"/>
    <property type="match status" value="1"/>
</dbReference>
<keyword evidence="5" id="KW-0560">Oxidoreductase</keyword>
<accession>A0A0W0S445</accession>
<dbReference type="PATRIC" id="fig|29422.6.peg.2638"/>
<reference evidence="5 6" key="1">
    <citation type="submission" date="2015-11" db="EMBL/GenBank/DDBJ databases">
        <title>Genomic analysis of 38 Legionella species identifies large and diverse effector repertoires.</title>
        <authorList>
            <person name="Burstein D."/>
            <person name="Amaro F."/>
            <person name="Zusman T."/>
            <person name="Lifshitz Z."/>
            <person name="Cohen O."/>
            <person name="Gilbert J.A."/>
            <person name="Pupko T."/>
            <person name="Shuman H.A."/>
            <person name="Segal G."/>
        </authorList>
    </citation>
    <scope>NUCLEOTIDE SEQUENCE [LARGE SCALE GENOMIC DNA]</scope>
    <source>
        <strain evidence="5 6">ATCC 43878</strain>
    </source>
</reference>
<dbReference type="EMBL" id="LNXV01000033">
    <property type="protein sequence ID" value="KTC78184.1"/>
    <property type="molecule type" value="Genomic_DNA"/>
</dbReference>
<gene>
    <name evidence="5" type="ORF">Lbru_2476</name>
</gene>
<evidence type="ECO:0000313" key="6">
    <source>
        <dbReference type="Proteomes" id="UP000054742"/>
    </source>
</evidence>
<dbReference type="Proteomes" id="UP000054742">
    <property type="component" value="Unassembled WGS sequence"/>
</dbReference>
<dbReference type="AlphaFoldDB" id="A0A0W0S445"/>
<dbReference type="Pfam" id="PF01494">
    <property type="entry name" value="FAD_binding_3"/>
    <property type="match status" value="1"/>
</dbReference>
<dbReference type="InterPro" id="IPR036188">
    <property type="entry name" value="FAD/NAD-bd_sf"/>
</dbReference>
<dbReference type="InterPro" id="IPR050641">
    <property type="entry name" value="RIFMO-like"/>
</dbReference>
<dbReference type="Gene3D" id="3.30.70.2450">
    <property type="match status" value="1"/>
</dbReference>
<dbReference type="GO" id="GO:0018677">
    <property type="term" value="F:pentachlorophenol monooxygenase activity"/>
    <property type="evidence" value="ECO:0007669"/>
    <property type="project" value="UniProtKB-EC"/>
</dbReference>
<comment type="cofactor">
    <cofactor evidence="1">
        <name>FAD</name>
        <dbReference type="ChEBI" id="CHEBI:57692"/>
    </cofactor>
</comment>
<dbReference type="GO" id="GO:0071949">
    <property type="term" value="F:FAD binding"/>
    <property type="evidence" value="ECO:0007669"/>
    <property type="project" value="InterPro"/>
</dbReference>
<evidence type="ECO:0000259" key="4">
    <source>
        <dbReference type="Pfam" id="PF01494"/>
    </source>
</evidence>
<dbReference type="SUPFAM" id="SSF51905">
    <property type="entry name" value="FAD/NAD(P)-binding domain"/>
    <property type="match status" value="1"/>
</dbReference>
<feature type="domain" description="FAD-binding" evidence="4">
    <location>
        <begin position="5"/>
        <end position="340"/>
    </location>
</feature>
<dbReference type="PANTHER" id="PTHR43004">
    <property type="entry name" value="TRK SYSTEM POTASSIUM UPTAKE PROTEIN"/>
    <property type="match status" value="1"/>
</dbReference>
<keyword evidence="6" id="KW-1185">Reference proteome</keyword>
<sequence length="543" mass="61614">MAEKLEVLVVGAGPVGLFCANELRRHGLHCRIIDKKNALSDKSKALAIHIRSLDVMEDCGFINEIVTQGHQIDGAICQSADQQLFDIDFVQLEANRHFFIDLPQNQTEHILYGGLVNKDLHVEWETELTGIEQTPEGVIAVLKRQDGSSATLQSSWIIACDGSHSTMRELVKAQFIGDAYKQTWWLADIFIDWNLPNNKMAMFISREGPLACFPIGEKRYRIVMTAEEKISHVDPTMADIERVFKRRCHVPAVLSNPLWLSQFGIAHRQIDHYRHGRIFFAGDAAHVHSPMGGQGLNTGIQDIYNLVWKLALVQKGLAREDLLESYHLERHPIGEAVLKKTGFMTQMIMLRNPFLVFMRNHFLKFVTSFNFVKKYVATDLAELAISYAQSPIVKKFGEKTAFKIGEFPTDFHLIDQQTKEIKSLYEIIRGTMHHLFLFAGKDGLHLSTLLKTASLMNQHFTPILKTHLVLTHENEIPSANSVFFDQGQTVHQRFSIHETTALLIRPDKYIGLTQCPVNQDELIHYMDNISLMGMDSVNSKSGV</sequence>
<name>A0A0W0S445_9GAMM</name>
<keyword evidence="3" id="KW-0274">FAD</keyword>
<organism evidence="5 6">
    <name type="scientific">Legionella brunensis</name>
    <dbReference type="NCBI Taxonomy" id="29422"/>
    <lineage>
        <taxon>Bacteria</taxon>
        <taxon>Pseudomonadati</taxon>
        <taxon>Pseudomonadota</taxon>
        <taxon>Gammaproteobacteria</taxon>
        <taxon>Legionellales</taxon>
        <taxon>Legionellaceae</taxon>
        <taxon>Legionella</taxon>
    </lineage>
</organism>
<dbReference type="RefSeq" id="WP_058442456.1">
    <property type="nucleotide sequence ID" value="NZ_CAAAHU010000013.1"/>
</dbReference>
<keyword evidence="2" id="KW-0285">Flavoprotein</keyword>
<proteinExistence type="predicted"/>
<protein>
    <submittedName>
        <fullName evidence="5">FAD dependent oxidoreductase</fullName>
        <ecNumber evidence="5">1.14.13.50</ecNumber>
    </submittedName>
</protein>
<dbReference type="PANTHER" id="PTHR43004:SF19">
    <property type="entry name" value="BINDING MONOOXYGENASE, PUTATIVE (JCVI)-RELATED"/>
    <property type="match status" value="1"/>
</dbReference>
<dbReference type="InterPro" id="IPR002938">
    <property type="entry name" value="FAD-bd"/>
</dbReference>